<evidence type="ECO:0000313" key="1">
    <source>
        <dbReference type="EMBL" id="KAH6940721.1"/>
    </source>
</evidence>
<reference evidence="1" key="1">
    <citation type="submission" date="2020-05" db="EMBL/GenBank/DDBJ databases">
        <title>Large-scale comparative analyses of tick genomes elucidate their genetic diversity and vector capacities.</title>
        <authorList>
            <person name="Jia N."/>
            <person name="Wang J."/>
            <person name="Shi W."/>
            <person name="Du L."/>
            <person name="Sun Y."/>
            <person name="Zhan W."/>
            <person name="Jiang J."/>
            <person name="Wang Q."/>
            <person name="Zhang B."/>
            <person name="Ji P."/>
            <person name="Sakyi L.B."/>
            <person name="Cui X."/>
            <person name="Yuan T."/>
            <person name="Jiang B."/>
            <person name="Yang W."/>
            <person name="Lam T.T.-Y."/>
            <person name="Chang Q."/>
            <person name="Ding S."/>
            <person name="Wang X."/>
            <person name="Zhu J."/>
            <person name="Ruan X."/>
            <person name="Zhao L."/>
            <person name="Wei J."/>
            <person name="Que T."/>
            <person name="Du C."/>
            <person name="Cheng J."/>
            <person name="Dai P."/>
            <person name="Han X."/>
            <person name="Huang E."/>
            <person name="Gao Y."/>
            <person name="Liu J."/>
            <person name="Shao H."/>
            <person name="Ye R."/>
            <person name="Li L."/>
            <person name="Wei W."/>
            <person name="Wang X."/>
            <person name="Wang C."/>
            <person name="Yang T."/>
            <person name="Huo Q."/>
            <person name="Li W."/>
            <person name="Guo W."/>
            <person name="Chen H."/>
            <person name="Zhou L."/>
            <person name="Ni X."/>
            <person name="Tian J."/>
            <person name="Zhou Y."/>
            <person name="Sheng Y."/>
            <person name="Liu T."/>
            <person name="Pan Y."/>
            <person name="Xia L."/>
            <person name="Li J."/>
            <person name="Zhao F."/>
            <person name="Cao W."/>
        </authorList>
    </citation>
    <scope>NUCLEOTIDE SEQUENCE</scope>
    <source>
        <strain evidence="1">Hyas-2018</strain>
    </source>
</reference>
<organism evidence="1 2">
    <name type="scientific">Hyalomma asiaticum</name>
    <name type="common">Tick</name>
    <dbReference type="NCBI Taxonomy" id="266040"/>
    <lineage>
        <taxon>Eukaryota</taxon>
        <taxon>Metazoa</taxon>
        <taxon>Ecdysozoa</taxon>
        <taxon>Arthropoda</taxon>
        <taxon>Chelicerata</taxon>
        <taxon>Arachnida</taxon>
        <taxon>Acari</taxon>
        <taxon>Parasitiformes</taxon>
        <taxon>Ixodida</taxon>
        <taxon>Ixodoidea</taxon>
        <taxon>Ixodidae</taxon>
        <taxon>Hyalomminae</taxon>
        <taxon>Hyalomma</taxon>
    </lineage>
</organism>
<proteinExistence type="predicted"/>
<name>A0ACB7T388_HYAAI</name>
<gene>
    <name evidence="1" type="ORF">HPB50_005280</name>
</gene>
<accession>A0ACB7T388</accession>
<evidence type="ECO:0000313" key="2">
    <source>
        <dbReference type="Proteomes" id="UP000821845"/>
    </source>
</evidence>
<sequence>MLGPSRIRHIVDANCAGVLAKVRSYCIEVARQAQSELPPSEDLASLSPELLEQDTLEMEECVPDPEFVVDVPSMEDEVVVVELSSGSQTASPASSLLPDSPREDEHLPFYEEEAAAEAVAEEEEFLDRRLDRREEEDDDEEEPGAVVDPEFLPRPGLPGTSASSFLVPWNRPAPGPAGPRLVAPPLPCVAPSASSSSSFRRDAFLEPRGAGAADDWRRAARLPPPVAPTRLVEHSYSWSGHMYPVATAPAPSPAFTSPWSTPAASGSALPRPLTPMFPSALGAPLAPPPRPPPPRPLPPPPDPWERPAEEFITVFTPAEGRPARRCFSPTPDRPRQPPLQYVQQRSLYYASLQPMDTSPEHQADSQYRAQGLWRLPGRRMF</sequence>
<comment type="caution">
    <text evidence="1">The sequence shown here is derived from an EMBL/GenBank/DDBJ whole genome shotgun (WGS) entry which is preliminary data.</text>
</comment>
<keyword evidence="2" id="KW-1185">Reference proteome</keyword>
<dbReference type="Proteomes" id="UP000821845">
    <property type="component" value="Chromosome 11"/>
</dbReference>
<protein>
    <submittedName>
        <fullName evidence="1">Uncharacterized protein</fullName>
    </submittedName>
</protein>
<dbReference type="EMBL" id="CM023491">
    <property type="protein sequence ID" value="KAH6940721.1"/>
    <property type="molecule type" value="Genomic_DNA"/>
</dbReference>